<dbReference type="Pfam" id="PF01488">
    <property type="entry name" value="Shikimate_DH"/>
    <property type="match status" value="1"/>
</dbReference>
<dbReference type="AlphaFoldDB" id="A0A520MJJ0"/>
<evidence type="ECO:0000259" key="11">
    <source>
        <dbReference type="Pfam" id="PF18317"/>
    </source>
</evidence>
<evidence type="ECO:0000256" key="5">
    <source>
        <dbReference type="ARBA" id="ARBA00023002"/>
    </source>
</evidence>
<feature type="domain" description="Quinate/shikimate 5-dehydrogenase/glutamyl-tRNA reductase" evidence="9">
    <location>
        <begin position="119"/>
        <end position="191"/>
    </location>
</feature>
<feature type="binding site" evidence="8">
    <location>
        <begin position="153"/>
        <end position="158"/>
    </location>
    <ligand>
        <name>NADP(+)</name>
        <dbReference type="ChEBI" id="CHEBI:58349"/>
    </ligand>
</feature>
<dbReference type="NCBIfam" id="NF001310">
    <property type="entry name" value="PRK00258.1-2"/>
    <property type="match status" value="1"/>
</dbReference>
<keyword evidence="4 8" id="KW-0521">NADP</keyword>
<feature type="binding site" evidence="8">
    <location>
        <begin position="17"/>
        <end position="19"/>
    </location>
    <ligand>
        <name>shikimate</name>
        <dbReference type="ChEBI" id="CHEBI:36208"/>
    </ligand>
</feature>
<comment type="similarity">
    <text evidence="8">Belongs to the shikimate dehydrogenase family.</text>
</comment>
<comment type="pathway">
    <text evidence="1 8">Metabolic intermediate biosynthesis; chorismate biosynthesis; chorismate from D-erythrose 4-phosphate and phosphoenolpyruvate: step 4/7.</text>
</comment>
<dbReference type="EC" id="1.1.1.25" evidence="2 8"/>
<dbReference type="Gene3D" id="3.40.50.720">
    <property type="entry name" value="NAD(P)-binding Rossmann-like Domain"/>
    <property type="match status" value="1"/>
</dbReference>
<dbReference type="Gene3D" id="3.40.50.10860">
    <property type="entry name" value="Leucine Dehydrogenase, chain A, domain 1"/>
    <property type="match status" value="1"/>
</dbReference>
<comment type="function">
    <text evidence="8">Involved in the biosynthesis of the chorismate, which leads to the biosynthesis of aromatic amino acids. Catalyzes the reversible NADPH linked reduction of 3-dehydroshikimate (DHSA) to yield shikimate (SA).</text>
</comment>
<reference evidence="12 13" key="1">
    <citation type="submission" date="2019-02" db="EMBL/GenBank/DDBJ databases">
        <title>Prokaryotic population dynamics and viral predation in marine succession experiment using metagenomics: the confinement effect.</title>
        <authorList>
            <person name="Haro-Moreno J.M."/>
            <person name="Rodriguez-Valera F."/>
            <person name="Lopez-Perez M."/>
        </authorList>
    </citation>
    <scope>NUCLEOTIDE SEQUENCE [LARGE SCALE GENOMIC DNA]</scope>
    <source>
        <strain evidence="12">MED-G163</strain>
    </source>
</reference>
<dbReference type="GO" id="GO:0005829">
    <property type="term" value="C:cytosol"/>
    <property type="evidence" value="ECO:0007669"/>
    <property type="project" value="TreeGrafter"/>
</dbReference>
<dbReference type="InterPro" id="IPR006151">
    <property type="entry name" value="Shikm_DH/Glu-tRNA_Rdtase"/>
</dbReference>
<feature type="binding site" evidence="8">
    <location>
        <position position="216"/>
    </location>
    <ligand>
        <name>shikimate</name>
        <dbReference type="ChEBI" id="CHEBI:36208"/>
    </ligand>
</feature>
<dbReference type="HAMAP" id="MF_00222">
    <property type="entry name" value="Shikimate_DH_AroE"/>
    <property type="match status" value="1"/>
</dbReference>
<dbReference type="GO" id="GO:0008652">
    <property type="term" value="P:amino acid biosynthetic process"/>
    <property type="evidence" value="ECO:0007669"/>
    <property type="project" value="UniProtKB-KW"/>
</dbReference>
<keyword evidence="3 8" id="KW-0028">Amino-acid biosynthesis</keyword>
<feature type="binding site" evidence="8">
    <location>
        <position position="81"/>
    </location>
    <ligand>
        <name>NADP(+)</name>
        <dbReference type="ChEBI" id="CHEBI:58349"/>
    </ligand>
</feature>
<evidence type="ECO:0000259" key="10">
    <source>
        <dbReference type="Pfam" id="PF08501"/>
    </source>
</evidence>
<dbReference type="InterPro" id="IPR036291">
    <property type="entry name" value="NAD(P)-bd_dom_sf"/>
</dbReference>
<dbReference type="UniPathway" id="UPA00053">
    <property type="reaction ID" value="UER00087"/>
</dbReference>
<dbReference type="PANTHER" id="PTHR21089">
    <property type="entry name" value="SHIKIMATE DEHYDROGENASE"/>
    <property type="match status" value="1"/>
</dbReference>
<evidence type="ECO:0000256" key="7">
    <source>
        <dbReference type="ARBA" id="ARBA00049442"/>
    </source>
</evidence>
<feature type="binding site" evidence="8">
    <location>
        <begin position="129"/>
        <end position="133"/>
    </location>
    <ligand>
        <name>NADP(+)</name>
        <dbReference type="ChEBI" id="CHEBI:58349"/>
    </ligand>
</feature>
<dbReference type="SUPFAM" id="SSF51735">
    <property type="entry name" value="NAD(P)-binding Rossmann-fold domains"/>
    <property type="match status" value="1"/>
</dbReference>
<evidence type="ECO:0000256" key="6">
    <source>
        <dbReference type="ARBA" id="ARBA00023141"/>
    </source>
</evidence>
<feature type="active site" description="Proton acceptor" evidence="8">
    <location>
        <position position="69"/>
    </location>
</feature>
<dbReference type="PANTHER" id="PTHR21089:SF1">
    <property type="entry name" value="BIFUNCTIONAL 3-DEHYDROQUINATE DEHYDRATASE_SHIKIMATE DEHYDROGENASE, CHLOROPLASTIC"/>
    <property type="match status" value="1"/>
</dbReference>
<dbReference type="Proteomes" id="UP000315782">
    <property type="component" value="Unassembled WGS sequence"/>
</dbReference>
<evidence type="ECO:0000313" key="13">
    <source>
        <dbReference type="Proteomes" id="UP000315782"/>
    </source>
</evidence>
<comment type="subunit">
    <text evidence="8">Homodimer.</text>
</comment>
<evidence type="ECO:0000259" key="9">
    <source>
        <dbReference type="Pfam" id="PF01488"/>
    </source>
</evidence>
<feature type="binding site" evidence="8">
    <location>
        <position position="237"/>
    </location>
    <ligand>
        <name>NADP(+)</name>
        <dbReference type="ChEBI" id="CHEBI:58349"/>
    </ligand>
</feature>
<accession>A0A520MJJ0</accession>
<feature type="binding site" evidence="8">
    <location>
        <position position="244"/>
    </location>
    <ligand>
        <name>shikimate</name>
        <dbReference type="ChEBI" id="CHEBI:36208"/>
    </ligand>
</feature>
<dbReference type="EMBL" id="SHBI01000005">
    <property type="protein sequence ID" value="RZO21380.1"/>
    <property type="molecule type" value="Genomic_DNA"/>
</dbReference>
<protein>
    <recommendedName>
        <fullName evidence="2 8">Shikimate dehydrogenase (NADP(+))</fullName>
        <shortName evidence="8">SDH</shortName>
        <ecNumber evidence="2 8">1.1.1.25</ecNumber>
    </recommendedName>
</protein>
<dbReference type="SUPFAM" id="SSF53223">
    <property type="entry name" value="Aminoacid dehydrogenase-like, N-terminal domain"/>
    <property type="match status" value="1"/>
</dbReference>
<feature type="binding site" evidence="8">
    <location>
        <position position="65"/>
    </location>
    <ligand>
        <name>shikimate</name>
        <dbReference type="ChEBI" id="CHEBI:36208"/>
    </ligand>
</feature>
<feature type="domain" description="Shikimate dehydrogenase substrate binding N-terminal" evidence="10">
    <location>
        <begin position="9"/>
        <end position="92"/>
    </location>
</feature>
<dbReference type="NCBIfam" id="TIGR00507">
    <property type="entry name" value="aroE"/>
    <property type="match status" value="1"/>
</dbReference>
<dbReference type="InterPro" id="IPR022893">
    <property type="entry name" value="Shikimate_DH_fam"/>
</dbReference>
<evidence type="ECO:0000256" key="1">
    <source>
        <dbReference type="ARBA" id="ARBA00004871"/>
    </source>
</evidence>
<evidence type="ECO:0000256" key="4">
    <source>
        <dbReference type="ARBA" id="ARBA00022857"/>
    </source>
</evidence>
<feature type="binding site" evidence="8">
    <location>
        <position position="214"/>
    </location>
    <ligand>
        <name>NADP(+)</name>
        <dbReference type="ChEBI" id="CHEBI:58349"/>
    </ligand>
</feature>
<dbReference type="InterPro" id="IPR046346">
    <property type="entry name" value="Aminoacid_DH-like_N_sf"/>
</dbReference>
<feature type="binding site" evidence="8">
    <location>
        <position position="90"/>
    </location>
    <ligand>
        <name>shikimate</name>
        <dbReference type="ChEBI" id="CHEBI:36208"/>
    </ligand>
</feature>
<dbReference type="GO" id="GO:0009423">
    <property type="term" value="P:chorismate biosynthetic process"/>
    <property type="evidence" value="ECO:0007669"/>
    <property type="project" value="UniProtKB-UniRule"/>
</dbReference>
<dbReference type="Pfam" id="PF08501">
    <property type="entry name" value="Shikimate_dh_N"/>
    <property type="match status" value="1"/>
</dbReference>
<keyword evidence="6 8" id="KW-0057">Aromatic amino acid biosynthesis</keyword>
<feature type="domain" description="SDH C-terminal" evidence="11">
    <location>
        <begin position="237"/>
        <end position="254"/>
    </location>
</feature>
<evidence type="ECO:0000256" key="2">
    <source>
        <dbReference type="ARBA" id="ARBA00012962"/>
    </source>
</evidence>
<sequence length="271" mass="30568">MSKIFKLGVIGNPIEHSLSPFIHSRFARYENISVDYIAYKVEEDNFNEFINDFFANSLSKGLNVTLPFKKHAAEIHGSLSEEAKFIKAVNTIIRHENRFLLDSTDGKGFMEDLKLNKIDITGKNILIYGAGGAVESILYRIILDKPKSICIINRTQQKASRVVKKYQSNFQIESSINIEVNYDVVINGSSAGLTGAFIPPGKIKTNNKTCFYDLNYSLDKTPFCKWANDYSSNVFDGIGMLVNQAAYSFQLWFDVFPETGKVLNDINSLKK</sequence>
<evidence type="ECO:0000313" key="12">
    <source>
        <dbReference type="EMBL" id="RZO21380.1"/>
    </source>
</evidence>
<gene>
    <name evidence="8" type="primary">aroE</name>
    <name evidence="12" type="ORF">EVA96_01595</name>
</gene>
<dbReference type="GO" id="GO:0009073">
    <property type="term" value="P:aromatic amino acid family biosynthetic process"/>
    <property type="evidence" value="ECO:0007669"/>
    <property type="project" value="UniProtKB-KW"/>
</dbReference>
<evidence type="ECO:0000256" key="3">
    <source>
        <dbReference type="ARBA" id="ARBA00022605"/>
    </source>
</evidence>
<keyword evidence="5 8" id="KW-0560">Oxidoreductase</keyword>
<dbReference type="InterPro" id="IPR011342">
    <property type="entry name" value="Shikimate_DH"/>
</dbReference>
<organism evidence="12 13">
    <name type="scientific">SAR86 cluster bacterium</name>
    <dbReference type="NCBI Taxonomy" id="2030880"/>
    <lineage>
        <taxon>Bacteria</taxon>
        <taxon>Pseudomonadati</taxon>
        <taxon>Pseudomonadota</taxon>
        <taxon>Gammaproteobacteria</taxon>
        <taxon>SAR86 cluster</taxon>
    </lineage>
</organism>
<dbReference type="GO" id="GO:0050661">
    <property type="term" value="F:NADP binding"/>
    <property type="evidence" value="ECO:0007669"/>
    <property type="project" value="InterPro"/>
</dbReference>
<comment type="catalytic activity">
    <reaction evidence="7 8">
        <text>shikimate + NADP(+) = 3-dehydroshikimate + NADPH + H(+)</text>
        <dbReference type="Rhea" id="RHEA:17737"/>
        <dbReference type="ChEBI" id="CHEBI:15378"/>
        <dbReference type="ChEBI" id="CHEBI:16630"/>
        <dbReference type="ChEBI" id="CHEBI:36208"/>
        <dbReference type="ChEBI" id="CHEBI:57783"/>
        <dbReference type="ChEBI" id="CHEBI:58349"/>
        <dbReference type="EC" id="1.1.1.25"/>
    </reaction>
</comment>
<dbReference type="InterPro" id="IPR013708">
    <property type="entry name" value="Shikimate_DH-bd_N"/>
</dbReference>
<proteinExistence type="inferred from homology"/>
<evidence type="ECO:0000256" key="8">
    <source>
        <dbReference type="HAMAP-Rule" id="MF_00222"/>
    </source>
</evidence>
<dbReference type="CDD" id="cd01065">
    <property type="entry name" value="NAD_bind_Shikimate_DH"/>
    <property type="match status" value="1"/>
</dbReference>
<dbReference type="GO" id="GO:0004764">
    <property type="term" value="F:shikimate 3-dehydrogenase (NADP+) activity"/>
    <property type="evidence" value="ECO:0007669"/>
    <property type="project" value="UniProtKB-UniRule"/>
</dbReference>
<feature type="binding site" evidence="8">
    <location>
        <position position="105"/>
    </location>
    <ligand>
        <name>shikimate</name>
        <dbReference type="ChEBI" id="CHEBI:36208"/>
    </ligand>
</feature>
<dbReference type="GO" id="GO:0019632">
    <property type="term" value="P:shikimate metabolic process"/>
    <property type="evidence" value="ECO:0007669"/>
    <property type="project" value="InterPro"/>
</dbReference>
<name>A0A520MJJ0_9GAMM</name>
<comment type="caution">
    <text evidence="12">The sequence shown here is derived from an EMBL/GenBank/DDBJ whole genome shotgun (WGS) entry which is preliminary data.</text>
</comment>
<dbReference type="InterPro" id="IPR041121">
    <property type="entry name" value="SDH_C"/>
</dbReference>
<dbReference type="Pfam" id="PF18317">
    <property type="entry name" value="SDH_C"/>
    <property type="match status" value="1"/>
</dbReference>